<evidence type="ECO:0000313" key="2">
    <source>
        <dbReference type="Proteomes" id="UP001195483"/>
    </source>
</evidence>
<dbReference type="AlphaFoldDB" id="A0AAE0VP10"/>
<evidence type="ECO:0000313" key="1">
    <source>
        <dbReference type="EMBL" id="KAK3583725.1"/>
    </source>
</evidence>
<dbReference type="Proteomes" id="UP001195483">
    <property type="component" value="Unassembled WGS sequence"/>
</dbReference>
<reference evidence="1" key="2">
    <citation type="journal article" date="2021" name="Genome Biol. Evol.">
        <title>Developing a high-quality reference genome for a parasitic bivalve with doubly uniparental inheritance (Bivalvia: Unionida).</title>
        <authorList>
            <person name="Smith C.H."/>
        </authorList>
    </citation>
    <scope>NUCLEOTIDE SEQUENCE</scope>
    <source>
        <strain evidence="1">CHS0354</strain>
        <tissue evidence="1">Mantle</tissue>
    </source>
</reference>
<keyword evidence="2" id="KW-1185">Reference proteome</keyword>
<sequence>MSPFPPILNHRILSRHQKWIRFSKDMRLTIETVLFVTGVLLLTFCKSDAVAVIKVNETRPDADKIECPAFSVCADMWNVWRQLEDGNEVPEERVIYNCKCPNDGRCDGLVVRDTVKHSYVFCEQPSEFHTCDTTMSRNGKIIPEIAEQTIHGYYMGRQYNYIKLHCICPRHSDPATGLFNRAVTRYYGDLPAGISSRNLNYVCA</sequence>
<organism evidence="1 2">
    <name type="scientific">Potamilus streckersoni</name>
    <dbReference type="NCBI Taxonomy" id="2493646"/>
    <lineage>
        <taxon>Eukaryota</taxon>
        <taxon>Metazoa</taxon>
        <taxon>Spiralia</taxon>
        <taxon>Lophotrochozoa</taxon>
        <taxon>Mollusca</taxon>
        <taxon>Bivalvia</taxon>
        <taxon>Autobranchia</taxon>
        <taxon>Heteroconchia</taxon>
        <taxon>Palaeoheterodonta</taxon>
        <taxon>Unionida</taxon>
        <taxon>Unionoidea</taxon>
        <taxon>Unionidae</taxon>
        <taxon>Ambleminae</taxon>
        <taxon>Lampsilini</taxon>
        <taxon>Potamilus</taxon>
    </lineage>
</organism>
<comment type="caution">
    <text evidence="1">The sequence shown here is derived from an EMBL/GenBank/DDBJ whole genome shotgun (WGS) entry which is preliminary data.</text>
</comment>
<proteinExistence type="predicted"/>
<reference evidence="1" key="1">
    <citation type="journal article" date="2021" name="Genome Biol. Evol.">
        <title>A High-Quality Reference Genome for a Parasitic Bivalve with Doubly Uniparental Inheritance (Bivalvia: Unionida).</title>
        <authorList>
            <person name="Smith C.H."/>
        </authorList>
    </citation>
    <scope>NUCLEOTIDE SEQUENCE</scope>
    <source>
        <strain evidence="1">CHS0354</strain>
    </source>
</reference>
<gene>
    <name evidence="1" type="ORF">CHS0354_021478</name>
</gene>
<name>A0AAE0VP10_9BIVA</name>
<dbReference type="EMBL" id="JAEAOA010001314">
    <property type="protein sequence ID" value="KAK3583725.1"/>
    <property type="molecule type" value="Genomic_DNA"/>
</dbReference>
<protein>
    <submittedName>
        <fullName evidence="1">Uncharacterized protein</fullName>
    </submittedName>
</protein>
<reference evidence="1" key="3">
    <citation type="submission" date="2023-05" db="EMBL/GenBank/DDBJ databases">
        <authorList>
            <person name="Smith C.H."/>
        </authorList>
    </citation>
    <scope>NUCLEOTIDE SEQUENCE</scope>
    <source>
        <strain evidence="1">CHS0354</strain>
        <tissue evidence="1">Mantle</tissue>
    </source>
</reference>
<accession>A0AAE0VP10</accession>